<evidence type="ECO:0000313" key="8">
    <source>
        <dbReference type="Proteomes" id="UP001320876"/>
    </source>
</evidence>
<dbReference type="InterPro" id="IPR050482">
    <property type="entry name" value="Sensor_HK_TwoCompSys"/>
</dbReference>
<keyword evidence="5" id="KW-0732">Signal</keyword>
<dbReference type="PANTHER" id="PTHR24421">
    <property type="entry name" value="NITRATE/NITRITE SENSOR PROTEIN NARX-RELATED"/>
    <property type="match status" value="1"/>
</dbReference>
<dbReference type="Proteomes" id="UP001320876">
    <property type="component" value="Unassembled WGS sequence"/>
</dbReference>
<dbReference type="InterPro" id="IPR036890">
    <property type="entry name" value="HATPase_C_sf"/>
</dbReference>
<keyword evidence="8" id="KW-1185">Reference proteome</keyword>
<name>A0ABT3GFD5_9BACT</name>
<dbReference type="RefSeq" id="WP_264486440.1">
    <property type="nucleotide sequence ID" value="NZ_JAPDDT010000002.1"/>
</dbReference>
<evidence type="ECO:0000259" key="6">
    <source>
        <dbReference type="SMART" id="SM00387"/>
    </source>
</evidence>
<feature type="domain" description="Histidine kinase/HSP90-like ATPase" evidence="6">
    <location>
        <begin position="631"/>
        <end position="727"/>
    </location>
</feature>
<dbReference type="EMBL" id="JAPDDT010000002">
    <property type="protein sequence ID" value="MCW1922331.1"/>
    <property type="molecule type" value="Genomic_DNA"/>
</dbReference>
<keyword evidence="1" id="KW-0808">Transferase</keyword>
<evidence type="ECO:0000313" key="7">
    <source>
        <dbReference type="EMBL" id="MCW1922331.1"/>
    </source>
</evidence>
<gene>
    <name evidence="7" type="ORF">OKA05_07180</name>
</gene>
<dbReference type="CDD" id="cd16917">
    <property type="entry name" value="HATPase_UhpB-NarQ-NarX-like"/>
    <property type="match status" value="1"/>
</dbReference>
<feature type="chain" id="PRO_5047372323" evidence="5">
    <location>
        <begin position="20"/>
        <end position="746"/>
    </location>
</feature>
<dbReference type="InterPro" id="IPR011712">
    <property type="entry name" value="Sig_transdc_His_kin_sub3_dim/P"/>
</dbReference>
<dbReference type="Pfam" id="PF07730">
    <property type="entry name" value="HisKA_3"/>
    <property type="match status" value="1"/>
</dbReference>
<organism evidence="7 8">
    <name type="scientific">Luteolibacter arcticus</name>
    <dbReference type="NCBI Taxonomy" id="1581411"/>
    <lineage>
        <taxon>Bacteria</taxon>
        <taxon>Pseudomonadati</taxon>
        <taxon>Verrucomicrobiota</taxon>
        <taxon>Verrucomicrobiia</taxon>
        <taxon>Verrucomicrobiales</taxon>
        <taxon>Verrucomicrobiaceae</taxon>
        <taxon>Luteolibacter</taxon>
    </lineage>
</organism>
<comment type="caution">
    <text evidence="7">The sequence shown here is derived from an EMBL/GenBank/DDBJ whole genome shotgun (WGS) entry which is preliminary data.</text>
</comment>
<keyword evidence="2 7" id="KW-0418">Kinase</keyword>
<keyword evidence="4" id="KW-0812">Transmembrane</keyword>
<keyword evidence="3" id="KW-0902">Two-component regulatory system</keyword>
<dbReference type="Gene3D" id="1.20.5.1930">
    <property type="match status" value="1"/>
</dbReference>
<dbReference type="InterPro" id="IPR003594">
    <property type="entry name" value="HATPase_dom"/>
</dbReference>
<dbReference type="GO" id="GO:0016301">
    <property type="term" value="F:kinase activity"/>
    <property type="evidence" value="ECO:0007669"/>
    <property type="project" value="UniProtKB-KW"/>
</dbReference>
<dbReference type="SUPFAM" id="SSF55874">
    <property type="entry name" value="ATPase domain of HSP90 chaperone/DNA topoisomerase II/histidine kinase"/>
    <property type="match status" value="1"/>
</dbReference>
<feature type="transmembrane region" description="Helical" evidence="4">
    <location>
        <begin position="473"/>
        <end position="494"/>
    </location>
</feature>
<evidence type="ECO:0000256" key="2">
    <source>
        <dbReference type="ARBA" id="ARBA00022777"/>
    </source>
</evidence>
<keyword evidence="4" id="KW-0472">Membrane</keyword>
<evidence type="ECO:0000256" key="1">
    <source>
        <dbReference type="ARBA" id="ARBA00022679"/>
    </source>
</evidence>
<dbReference type="Pfam" id="PF02518">
    <property type="entry name" value="HATPase_c"/>
    <property type="match status" value="1"/>
</dbReference>
<protein>
    <submittedName>
        <fullName evidence="7">Histidine kinase</fullName>
    </submittedName>
</protein>
<accession>A0ABT3GFD5</accession>
<proteinExistence type="predicted"/>
<evidence type="ECO:0000256" key="3">
    <source>
        <dbReference type="ARBA" id="ARBA00023012"/>
    </source>
</evidence>
<reference evidence="7 8" key="1">
    <citation type="submission" date="2022-10" db="EMBL/GenBank/DDBJ databases">
        <title>Luteolibacter arcticus strain CCTCC AB 2014275, whole genome shotgun sequencing project.</title>
        <authorList>
            <person name="Zhao G."/>
            <person name="Shen L."/>
        </authorList>
    </citation>
    <scope>NUCLEOTIDE SEQUENCE [LARGE SCALE GENOMIC DNA]</scope>
    <source>
        <strain evidence="7 8">CCTCC AB 2014275</strain>
    </source>
</reference>
<evidence type="ECO:0000256" key="5">
    <source>
        <dbReference type="SAM" id="SignalP"/>
    </source>
</evidence>
<evidence type="ECO:0000256" key="4">
    <source>
        <dbReference type="SAM" id="Phobius"/>
    </source>
</evidence>
<keyword evidence="4" id="KW-1133">Transmembrane helix</keyword>
<dbReference type="SMART" id="SM00387">
    <property type="entry name" value="HATPase_c"/>
    <property type="match status" value="1"/>
</dbReference>
<dbReference type="Gene3D" id="3.30.565.10">
    <property type="entry name" value="Histidine kinase-like ATPase, C-terminal domain"/>
    <property type="match status" value="1"/>
</dbReference>
<sequence>MRILIAAMALWAAARVGVAQEGGVPPASGSVEPAVLTSASEIRSLPSETAGLGGAVELRGVVTWRSARRNHAIIVHDGEMAIWVTLLAMSSQWEKGLAPEPPVCEPGTLVRVRGKTNPGGYAPVVVARELEVLGTSPLPEPLRLPVEELLSGSMDAQPVEVEGVVQEVTVPDDAGIASAMMVVAGHVCRVDVERGTELDRETLIDARVRVRGALTPLFNLRSQLTALKLSSTGRDDFQVVRPAPADPFQSPRVPLGNLRKFSPASNPYHRVVTGGVVTFSMPKEFFFLQDGATGVRVSSLEAEVAVGDVVTVAAFVDTTRTLAALNGAVVEKTGRAEVPAPETMDATGILQPQFRDSSRRVALVDYDGRLVSLVSHVKRVEPLDDQGGLGVVAESDGQVFAAVLPSGVAMPAGLREKLVPGAEVRFTGLCDLTFVEETPKLDLIGITGFRLWLRSPQDMAVLRSPPWWTAGRLQAVLVTVGLVLALAMASNIALRRLLRRRTRRLEEVMRLHRDSELEFHAAREERQRLAADMHDGLQQLLVSAAYRMEAAAARMGEGPAAAKDQLTAAHGALTRAQSGLRECLWGLKQVEDAGEDDFAALLRHAAVTVEHWPKDLVMVEVEGEPFSLSRQVMGSLLLLMQEAVGNACKHGKASAVKVTLHYFPDRFEMAIRDNGRGFDPEHVPGTRQGHHGLESMRLRMKWLGGHLKVTSHPGNGTLIVCQVARTAAEALLPATGKGGQGEAMGT</sequence>
<feature type="signal peptide" evidence="5">
    <location>
        <begin position="1"/>
        <end position="19"/>
    </location>
</feature>